<protein>
    <submittedName>
        <fullName evidence="1">Uncharacterized protein</fullName>
    </submittedName>
</protein>
<accession>A0ABN6S1F2</accession>
<keyword evidence="2" id="KW-1185">Reference proteome</keyword>
<gene>
    <name evidence="1" type="ORF">SYK_05150</name>
</gene>
<evidence type="ECO:0000313" key="2">
    <source>
        <dbReference type="Proteomes" id="UP001317742"/>
    </source>
</evidence>
<organism evidence="1 2">
    <name type="scientific">Pseudodesulfovibrio nedwellii</name>
    <dbReference type="NCBI Taxonomy" id="2973072"/>
    <lineage>
        <taxon>Bacteria</taxon>
        <taxon>Pseudomonadati</taxon>
        <taxon>Thermodesulfobacteriota</taxon>
        <taxon>Desulfovibrionia</taxon>
        <taxon>Desulfovibrionales</taxon>
        <taxon>Desulfovibrionaceae</taxon>
    </lineage>
</organism>
<dbReference type="Proteomes" id="UP001317742">
    <property type="component" value="Chromosome"/>
</dbReference>
<proteinExistence type="predicted"/>
<sequence length="93" mass="10383">MSQHNIKRRIRALEKVQATLESFKTAHLGIVKFICTEDELSQLAHDIDVWSLTDAGGCLIPPPNDPTELVSGLLTGRFLLLNGIARVTFNRRN</sequence>
<dbReference type="EMBL" id="AP026709">
    <property type="protein sequence ID" value="BDQ36155.1"/>
    <property type="molecule type" value="Genomic_DNA"/>
</dbReference>
<reference evidence="1 2" key="1">
    <citation type="submission" date="2022-08" db="EMBL/GenBank/DDBJ databases">
        <title>Genome Sequence of the sulphate-reducing bacterium, Pseudodesulfovibrio sp. SYK.</title>
        <authorList>
            <person name="Kondo R."/>
            <person name="Kataoka T."/>
        </authorList>
    </citation>
    <scope>NUCLEOTIDE SEQUENCE [LARGE SCALE GENOMIC DNA]</scope>
    <source>
        <strain evidence="1 2">SYK</strain>
    </source>
</reference>
<name>A0ABN6S1F2_9BACT</name>
<evidence type="ECO:0000313" key="1">
    <source>
        <dbReference type="EMBL" id="BDQ36155.1"/>
    </source>
</evidence>